<evidence type="ECO:0000313" key="3">
    <source>
        <dbReference type="Proteomes" id="UP000694388"/>
    </source>
</evidence>
<dbReference type="InterPro" id="IPR047187">
    <property type="entry name" value="SF1_C_Upf1"/>
</dbReference>
<evidence type="ECO:0000259" key="1">
    <source>
        <dbReference type="Pfam" id="PF13087"/>
    </source>
</evidence>
<sequence length="226" mass="25010">MVQGHEPVFLSTQYRCHPAIGQLSGSLFYDGHLRNGVTATERSPAVHWLPTLALYNVSGQEQLTRDGSWQNDAETKLVVKLVEALVDDGVPGSHIGVITPYRAQVQQISNHLVSVLAYCPDMARSVLVSTVDAFQGGERDAVIVSCVRTCVQGARDETRRVTVALTRAKRHLAIIACIAGLKPSPLWGKVIQYCQGKGFCEHLAQEPERQHKWRKRKKDKGVFQVS</sequence>
<protein>
    <recommendedName>
        <fullName evidence="1">DNA2/NAM7 helicase-like C-terminal domain-containing protein</fullName>
    </recommendedName>
</protein>
<reference evidence="2" key="2">
    <citation type="submission" date="2025-09" db="UniProtKB">
        <authorList>
            <consortium name="Ensembl"/>
        </authorList>
    </citation>
    <scope>IDENTIFICATION</scope>
</reference>
<name>A0A8C4X0Z1_EPTBU</name>
<dbReference type="CDD" id="cd18808">
    <property type="entry name" value="SF1_C_Upf1"/>
    <property type="match status" value="1"/>
</dbReference>
<reference evidence="2" key="1">
    <citation type="submission" date="2025-08" db="UniProtKB">
        <authorList>
            <consortium name="Ensembl"/>
        </authorList>
    </citation>
    <scope>IDENTIFICATION</scope>
</reference>
<dbReference type="SUPFAM" id="SSF52540">
    <property type="entry name" value="P-loop containing nucleoside triphosphate hydrolases"/>
    <property type="match status" value="1"/>
</dbReference>
<dbReference type="OMA" id="ANDLFYA"/>
<dbReference type="Pfam" id="PF13087">
    <property type="entry name" value="AAA_12"/>
    <property type="match status" value="1"/>
</dbReference>
<proteinExistence type="predicted"/>
<feature type="domain" description="DNA2/NAM7 helicase-like C-terminal" evidence="1">
    <location>
        <begin position="5"/>
        <end position="176"/>
    </location>
</feature>
<dbReference type="GeneTree" id="ENSGT00940000162335"/>
<dbReference type="InterPro" id="IPR027417">
    <property type="entry name" value="P-loop_NTPase"/>
</dbReference>
<keyword evidence="3" id="KW-1185">Reference proteome</keyword>
<dbReference type="AlphaFoldDB" id="A0A8C4X0Z1"/>
<evidence type="ECO:0000313" key="2">
    <source>
        <dbReference type="Ensembl" id="ENSEBUP00000025433.1"/>
    </source>
</evidence>
<dbReference type="Ensembl" id="ENSEBUT00000026009.1">
    <property type="protein sequence ID" value="ENSEBUP00000025433.1"/>
    <property type="gene ID" value="ENSEBUG00000015683.1"/>
</dbReference>
<dbReference type="Proteomes" id="UP000694388">
    <property type="component" value="Unplaced"/>
</dbReference>
<organism evidence="2 3">
    <name type="scientific">Eptatretus burgeri</name>
    <name type="common">Inshore hagfish</name>
    <dbReference type="NCBI Taxonomy" id="7764"/>
    <lineage>
        <taxon>Eukaryota</taxon>
        <taxon>Metazoa</taxon>
        <taxon>Chordata</taxon>
        <taxon>Craniata</taxon>
        <taxon>Vertebrata</taxon>
        <taxon>Cyclostomata</taxon>
        <taxon>Myxini</taxon>
        <taxon>Myxiniformes</taxon>
        <taxon>Myxinidae</taxon>
        <taxon>Eptatretinae</taxon>
        <taxon>Eptatretus</taxon>
    </lineage>
</organism>
<accession>A0A8C4X0Z1</accession>
<dbReference type="InterPro" id="IPR041679">
    <property type="entry name" value="DNA2/NAM7-like_C"/>
</dbReference>
<dbReference type="PANTHER" id="PTHR10887">
    <property type="entry name" value="DNA2/NAM7 HELICASE FAMILY"/>
    <property type="match status" value="1"/>
</dbReference>
<dbReference type="InterPro" id="IPR045055">
    <property type="entry name" value="DNA2/NAM7-like"/>
</dbReference>
<dbReference type="Gene3D" id="3.40.50.300">
    <property type="entry name" value="P-loop containing nucleotide triphosphate hydrolases"/>
    <property type="match status" value="1"/>
</dbReference>
<dbReference type="PANTHER" id="PTHR10887:SF495">
    <property type="entry name" value="HELICASE SENATAXIN ISOFORM X1-RELATED"/>
    <property type="match status" value="1"/>
</dbReference>